<name>A0A820JMJ0_9BILA</name>
<reference evidence="1" key="1">
    <citation type="submission" date="2021-02" db="EMBL/GenBank/DDBJ databases">
        <authorList>
            <person name="Nowell W R."/>
        </authorList>
    </citation>
    <scope>NUCLEOTIDE SEQUENCE</scope>
</reference>
<organism evidence="1 2">
    <name type="scientific">Adineta steineri</name>
    <dbReference type="NCBI Taxonomy" id="433720"/>
    <lineage>
        <taxon>Eukaryota</taxon>
        <taxon>Metazoa</taxon>
        <taxon>Spiralia</taxon>
        <taxon>Gnathifera</taxon>
        <taxon>Rotifera</taxon>
        <taxon>Eurotatoria</taxon>
        <taxon>Bdelloidea</taxon>
        <taxon>Adinetida</taxon>
        <taxon>Adinetidae</taxon>
        <taxon>Adineta</taxon>
    </lineage>
</organism>
<evidence type="ECO:0008006" key="3">
    <source>
        <dbReference type="Google" id="ProtNLM"/>
    </source>
</evidence>
<protein>
    <recommendedName>
        <fullName evidence="3">NHL repeat containing protein</fullName>
    </recommendedName>
</protein>
<dbReference type="AlphaFoldDB" id="A0A820JMJ0"/>
<dbReference type="Gene3D" id="2.120.10.30">
    <property type="entry name" value="TolB, C-terminal domain"/>
    <property type="match status" value="1"/>
</dbReference>
<feature type="non-terminal residue" evidence="1">
    <location>
        <position position="156"/>
    </location>
</feature>
<evidence type="ECO:0000313" key="1">
    <source>
        <dbReference type="EMBL" id="CAF4327241.1"/>
    </source>
</evidence>
<dbReference type="Proteomes" id="UP000663844">
    <property type="component" value="Unassembled WGS sequence"/>
</dbReference>
<dbReference type="InterPro" id="IPR011042">
    <property type="entry name" value="6-blade_b-propeller_TolB-like"/>
</dbReference>
<comment type="caution">
    <text evidence="1">The sequence shown here is derived from an EMBL/GenBank/DDBJ whole genome shotgun (WGS) entry which is preliminary data.</text>
</comment>
<dbReference type="SUPFAM" id="SSF101898">
    <property type="entry name" value="NHL repeat"/>
    <property type="match status" value="1"/>
</dbReference>
<gene>
    <name evidence="1" type="ORF">OXD698_LOCUS47497</name>
</gene>
<proteinExistence type="predicted"/>
<evidence type="ECO:0000313" key="2">
    <source>
        <dbReference type="Proteomes" id="UP000663844"/>
    </source>
</evidence>
<dbReference type="EMBL" id="CAJOAZ010018531">
    <property type="protein sequence ID" value="CAF4327241.1"/>
    <property type="molecule type" value="Genomic_DNA"/>
</dbReference>
<sequence length="156" mass="17577">MLTRSQLKQKLTETKKNQYQQFGITVAGGNGSGQELNQLSVPCGMFIDNNKSVYIADYYNHRIVKWELNSNTGQTIAGENGKGDQNNQLSYPIDVVFDKENNSFIISDNGNRRVVGNFDQNQTNQQIIISNIDCHGLTIDKNGFIYASDIENHEVR</sequence>
<accession>A0A820JMJ0</accession>